<comment type="caution">
    <text evidence="3">The sequence shown here is derived from an EMBL/GenBank/DDBJ whole genome shotgun (WGS) entry which is preliminary data.</text>
</comment>
<dbReference type="GO" id="GO:0008270">
    <property type="term" value="F:zinc ion binding"/>
    <property type="evidence" value="ECO:0007669"/>
    <property type="project" value="InterPro"/>
</dbReference>
<reference evidence="3 4" key="1">
    <citation type="journal article" date="2018" name="PLoS Pathog.">
        <title>Evolution of structural diversity of trichothecenes, a family of toxins produced by plant pathogenic and entomopathogenic fungi.</title>
        <authorList>
            <person name="Proctor R.H."/>
            <person name="McCormick S.P."/>
            <person name="Kim H.S."/>
            <person name="Cardoza R.E."/>
            <person name="Stanley A.M."/>
            <person name="Lindo L."/>
            <person name="Kelly A."/>
            <person name="Brown D.W."/>
            <person name="Lee T."/>
            <person name="Vaughan M.M."/>
            <person name="Alexander N.J."/>
            <person name="Busman M."/>
            <person name="Gutierrez S."/>
        </authorList>
    </citation>
    <scope>NUCLEOTIDE SEQUENCE [LARGE SCALE GENOMIC DNA]</scope>
    <source>
        <strain evidence="3 4">NRRL 13405</strain>
    </source>
</reference>
<dbReference type="InterPro" id="IPR053157">
    <property type="entry name" value="Sterol_Uptake_Regulator"/>
</dbReference>
<keyword evidence="4" id="KW-1185">Reference proteome</keyword>
<dbReference type="EMBL" id="PXXK01000176">
    <property type="protein sequence ID" value="RFN49482.1"/>
    <property type="molecule type" value="Genomic_DNA"/>
</dbReference>
<dbReference type="SMART" id="SM00066">
    <property type="entry name" value="GAL4"/>
    <property type="match status" value="1"/>
</dbReference>
<dbReference type="Gene3D" id="4.10.240.10">
    <property type="entry name" value="Zn(2)-C6 fungal-type DNA-binding domain"/>
    <property type="match status" value="1"/>
</dbReference>
<organism evidence="3 4">
    <name type="scientific">Fusarium flagelliforme</name>
    <dbReference type="NCBI Taxonomy" id="2675880"/>
    <lineage>
        <taxon>Eukaryota</taxon>
        <taxon>Fungi</taxon>
        <taxon>Dikarya</taxon>
        <taxon>Ascomycota</taxon>
        <taxon>Pezizomycotina</taxon>
        <taxon>Sordariomycetes</taxon>
        <taxon>Hypocreomycetidae</taxon>
        <taxon>Hypocreales</taxon>
        <taxon>Nectriaceae</taxon>
        <taxon>Fusarium</taxon>
        <taxon>Fusarium incarnatum-equiseti species complex</taxon>
    </lineage>
</organism>
<evidence type="ECO:0000313" key="3">
    <source>
        <dbReference type="EMBL" id="RFN49482.1"/>
    </source>
</evidence>
<feature type="domain" description="Zn(2)-C6 fungal-type" evidence="2">
    <location>
        <begin position="13"/>
        <end position="43"/>
    </location>
</feature>
<name>A0A395MNI0_9HYPO</name>
<protein>
    <submittedName>
        <fullName evidence="3">Fungal zn2-cys6 binuclear cluster domain-containing protein</fullName>
    </submittedName>
</protein>
<evidence type="ECO:0000313" key="4">
    <source>
        <dbReference type="Proteomes" id="UP000265631"/>
    </source>
</evidence>
<dbReference type="PANTHER" id="PTHR47784">
    <property type="entry name" value="STEROL UPTAKE CONTROL PROTEIN 2"/>
    <property type="match status" value="1"/>
</dbReference>
<dbReference type="AlphaFoldDB" id="A0A395MNI0"/>
<evidence type="ECO:0000256" key="1">
    <source>
        <dbReference type="ARBA" id="ARBA00023242"/>
    </source>
</evidence>
<dbReference type="InterPro" id="IPR036864">
    <property type="entry name" value="Zn2-C6_fun-type_DNA-bd_sf"/>
</dbReference>
<dbReference type="PANTHER" id="PTHR47784:SF5">
    <property type="entry name" value="STEROL UPTAKE CONTROL PROTEIN 2"/>
    <property type="match status" value="1"/>
</dbReference>
<dbReference type="PROSITE" id="PS50048">
    <property type="entry name" value="ZN2_CY6_FUNGAL_2"/>
    <property type="match status" value="1"/>
</dbReference>
<proteinExistence type="predicted"/>
<sequence>MPSRKWHSKGRHGCGQCKQRRVKCDVRYYVCSNCERRKEKCDFELLRPALPVSDVAQISTSSVLNIGQLLSIDAGNVNAQMWDPIINNLIHTHIFLQHGYEALTVLHSRRMLHMTSLGDYLEAYQKHLLGLQEFRRCSQSDWVPSVVFAMIVSTFEMGVAGIQPGEDFIPNTIVALRNGTQLTRAIAPNFVKDRQRDEMMRIKLPSHERESLLMVKYLENEFKTMGGVDALDTVYKQAIISLRVWVVRVQARPRTWGHVLWWPANLDDNFVDLVRGKDHLAMVIARQWAYIVSRLSGVWFLDGWGHRVHVSSC</sequence>
<dbReference type="Proteomes" id="UP000265631">
    <property type="component" value="Unassembled WGS sequence"/>
</dbReference>
<dbReference type="PROSITE" id="PS00463">
    <property type="entry name" value="ZN2_CY6_FUNGAL_1"/>
    <property type="match status" value="1"/>
</dbReference>
<gene>
    <name evidence="3" type="ORF">FIE12Z_6271</name>
</gene>
<dbReference type="GO" id="GO:0001228">
    <property type="term" value="F:DNA-binding transcription activator activity, RNA polymerase II-specific"/>
    <property type="evidence" value="ECO:0007669"/>
    <property type="project" value="TreeGrafter"/>
</dbReference>
<dbReference type="STRING" id="2594813.A0A395MNI0"/>
<dbReference type="InterPro" id="IPR001138">
    <property type="entry name" value="Zn2Cys6_DnaBD"/>
</dbReference>
<evidence type="ECO:0000259" key="2">
    <source>
        <dbReference type="PROSITE" id="PS50048"/>
    </source>
</evidence>
<keyword evidence="1" id="KW-0539">Nucleus</keyword>
<dbReference type="SUPFAM" id="SSF57701">
    <property type="entry name" value="Zn2/Cys6 DNA-binding domain"/>
    <property type="match status" value="1"/>
</dbReference>
<dbReference type="CDD" id="cd00067">
    <property type="entry name" value="GAL4"/>
    <property type="match status" value="1"/>
</dbReference>
<accession>A0A395MNI0</accession>